<evidence type="ECO:0000313" key="2">
    <source>
        <dbReference type="Proteomes" id="UP000198432"/>
    </source>
</evidence>
<keyword evidence="2" id="KW-1185">Reference proteome</keyword>
<dbReference type="RefSeq" id="WP_089318345.1">
    <property type="nucleotide sequence ID" value="NZ_FZOQ01000004.1"/>
</dbReference>
<gene>
    <name evidence="1" type="ORF">SAMN06296052_104162</name>
</gene>
<sequence length="97" mass="10999">MRKLIEYFYSKKSKSQTPNPLAQKKHVVVLTDQEYKAMLRAAIRGVHAGIEGIEVEQLKWDDINLVFDVLKRQGVSTEGAQEVNEKGKLITAITFIP</sequence>
<organism evidence="1 2">
    <name type="scientific">Pontibacter ummariensis</name>
    <dbReference type="NCBI Taxonomy" id="1610492"/>
    <lineage>
        <taxon>Bacteria</taxon>
        <taxon>Pseudomonadati</taxon>
        <taxon>Bacteroidota</taxon>
        <taxon>Cytophagia</taxon>
        <taxon>Cytophagales</taxon>
        <taxon>Hymenobacteraceae</taxon>
        <taxon>Pontibacter</taxon>
    </lineage>
</organism>
<dbReference type="AlphaFoldDB" id="A0A239DC82"/>
<reference evidence="2" key="1">
    <citation type="submission" date="2017-06" db="EMBL/GenBank/DDBJ databases">
        <authorList>
            <person name="Varghese N."/>
            <person name="Submissions S."/>
        </authorList>
    </citation>
    <scope>NUCLEOTIDE SEQUENCE [LARGE SCALE GENOMIC DNA]</scope>
    <source>
        <strain evidence="2">NKM1</strain>
    </source>
</reference>
<protein>
    <submittedName>
        <fullName evidence="1">Uncharacterized protein</fullName>
    </submittedName>
</protein>
<evidence type="ECO:0000313" key="1">
    <source>
        <dbReference type="EMBL" id="SNS29929.1"/>
    </source>
</evidence>
<name>A0A239DC82_9BACT</name>
<proteinExistence type="predicted"/>
<accession>A0A239DC82</accession>
<dbReference type="Proteomes" id="UP000198432">
    <property type="component" value="Unassembled WGS sequence"/>
</dbReference>
<dbReference type="EMBL" id="FZOQ01000004">
    <property type="protein sequence ID" value="SNS29929.1"/>
    <property type="molecule type" value="Genomic_DNA"/>
</dbReference>